<dbReference type="NCBIfam" id="TIGR02124">
    <property type="entry name" value="hypE"/>
    <property type="match status" value="1"/>
</dbReference>
<dbReference type="SUPFAM" id="SSF55326">
    <property type="entry name" value="PurM N-terminal domain-like"/>
    <property type="match status" value="1"/>
</dbReference>
<dbReference type="PANTHER" id="PTHR30303">
    <property type="entry name" value="HYDROGENASE ISOENZYMES FORMATION PROTEIN HYPE"/>
    <property type="match status" value="1"/>
</dbReference>
<feature type="domain" description="PurM-like N-terminal" evidence="2">
    <location>
        <begin position="65"/>
        <end position="177"/>
    </location>
</feature>
<dbReference type="Proteomes" id="UP000001694">
    <property type="component" value="Chromosome"/>
</dbReference>
<dbReference type="HOGENOM" id="CLU_049733_0_0_2"/>
<reference evidence="4" key="1">
    <citation type="submission" date="2008-03" db="EMBL/GenBank/DDBJ databases">
        <title>Complete sequence of Thermoproteus neutrophilus V24Sta.</title>
        <authorList>
            <consortium name="US DOE Joint Genome Institute"/>
            <person name="Copeland A."/>
            <person name="Lucas S."/>
            <person name="Lapidus A."/>
            <person name="Glavina del Rio T."/>
            <person name="Dalin E."/>
            <person name="Tice H."/>
            <person name="Bruce D."/>
            <person name="Goodwin L."/>
            <person name="Pitluck S."/>
            <person name="Sims D."/>
            <person name="Brettin T."/>
            <person name="Detter J.C."/>
            <person name="Han C."/>
            <person name="Kuske C.R."/>
            <person name="Schmutz J."/>
            <person name="Larimer F."/>
            <person name="Land M."/>
            <person name="Hauser L."/>
            <person name="Kyrpides N."/>
            <person name="Mikhailova N."/>
            <person name="Biddle J.F."/>
            <person name="Zhang Z."/>
            <person name="Fitz-Gibbon S.T."/>
            <person name="Lowe T.M."/>
            <person name="Saltikov C."/>
            <person name="House C.H."/>
            <person name="Richardson P."/>
        </authorList>
    </citation>
    <scope>NUCLEOTIDE SEQUENCE [LARGE SCALE GENOMIC DNA]</scope>
    <source>
        <strain evidence="4">V24Sta</strain>
    </source>
</reference>
<dbReference type="InterPro" id="IPR036676">
    <property type="entry name" value="PurM-like_C_sf"/>
</dbReference>
<dbReference type="GO" id="GO:0051604">
    <property type="term" value="P:protein maturation"/>
    <property type="evidence" value="ECO:0007669"/>
    <property type="project" value="TreeGrafter"/>
</dbReference>
<gene>
    <name evidence="4" type="ordered locus">Tneu_0401</name>
</gene>
<organism evidence="4 5">
    <name type="scientific">Pyrobaculum neutrophilum (strain DSM 2338 / JCM 9278 / NBRC 100436 / V24Sta)</name>
    <name type="common">Thermoproteus neutrophilus</name>
    <dbReference type="NCBI Taxonomy" id="444157"/>
    <lineage>
        <taxon>Archaea</taxon>
        <taxon>Thermoproteota</taxon>
        <taxon>Thermoprotei</taxon>
        <taxon>Thermoproteales</taxon>
        <taxon>Thermoproteaceae</taxon>
        <taxon>Pyrobaculum</taxon>
    </lineage>
</organism>
<dbReference type="KEGG" id="tne:Tneu_0401"/>
<sequence length="366" mass="39423">MYHFERAYILYPSTFLNRGLWPLVIKLSHGSGGVETSEIVEKLFLRRLPEGLKKVAGGLGLDFPDDAAAIPMADGRYLVVTVDAYTVNPPFFPGGDIGMLAASGSINDVLMLGGRPLAMLDSIIAEEGLPYETLDRVVKSFLSVLEAEGVALIGGDFKVMPKGQLDKIVITTVGIGVADRIIVDKPRHGDKIVVSDFVGDHGAVILMLQMGDVDKPEQLQLKSDVKPLTKLMVPLVEKYGEYIHAARDPTRGGLAMVLNDWAKAGGGVIVVEEESLPVRPEVASYAGMLGIDPLYLASEGAAVLAVDPAVAEEVVKFMRGLGFQNARVVGEFREARQHRGYVLLKTVAGGLRILEPPRGDIVPRIC</sequence>
<evidence type="ECO:0000313" key="5">
    <source>
        <dbReference type="Proteomes" id="UP000001694"/>
    </source>
</evidence>
<dbReference type="InterPro" id="IPR036921">
    <property type="entry name" value="PurM-like_N_sf"/>
</dbReference>
<dbReference type="PANTHER" id="PTHR30303:SF0">
    <property type="entry name" value="CARBAMOYL DEHYDRATASE HYPE"/>
    <property type="match status" value="1"/>
</dbReference>
<comment type="similarity">
    <text evidence="1">Belongs to the HypE family.</text>
</comment>
<evidence type="ECO:0000313" key="4">
    <source>
        <dbReference type="EMBL" id="ACB39349.1"/>
    </source>
</evidence>
<keyword evidence="5" id="KW-1185">Reference proteome</keyword>
<dbReference type="STRING" id="444157.Tneu_0401"/>
<protein>
    <submittedName>
        <fullName evidence="4">Hydrogenase expression/formation protein HypE</fullName>
    </submittedName>
</protein>
<dbReference type="Pfam" id="PF00586">
    <property type="entry name" value="AIRS"/>
    <property type="match status" value="1"/>
</dbReference>
<accession>B1YBW5</accession>
<dbReference type="Gene3D" id="3.90.650.10">
    <property type="entry name" value="PurM-like C-terminal domain"/>
    <property type="match status" value="1"/>
</dbReference>
<dbReference type="EMBL" id="CP001014">
    <property type="protein sequence ID" value="ACB39349.1"/>
    <property type="molecule type" value="Genomic_DNA"/>
</dbReference>
<dbReference type="CDD" id="cd02197">
    <property type="entry name" value="HypE"/>
    <property type="match status" value="1"/>
</dbReference>
<evidence type="ECO:0000259" key="3">
    <source>
        <dbReference type="Pfam" id="PF02769"/>
    </source>
</evidence>
<evidence type="ECO:0000259" key="2">
    <source>
        <dbReference type="Pfam" id="PF00586"/>
    </source>
</evidence>
<name>B1YBW5_PYRNV</name>
<dbReference type="Pfam" id="PF02769">
    <property type="entry name" value="AIRS_C"/>
    <property type="match status" value="1"/>
</dbReference>
<dbReference type="AlphaFoldDB" id="B1YBW5"/>
<dbReference type="InterPro" id="IPR010918">
    <property type="entry name" value="PurM-like_C_dom"/>
</dbReference>
<dbReference type="InterPro" id="IPR016188">
    <property type="entry name" value="PurM-like_N"/>
</dbReference>
<dbReference type="PIRSF" id="PIRSF005644">
    <property type="entry name" value="Hdrgns_mtr_HypE"/>
    <property type="match status" value="1"/>
</dbReference>
<dbReference type="eggNOG" id="arCOG00636">
    <property type="taxonomic scope" value="Archaea"/>
</dbReference>
<dbReference type="SUPFAM" id="SSF56042">
    <property type="entry name" value="PurM C-terminal domain-like"/>
    <property type="match status" value="1"/>
</dbReference>
<dbReference type="InterPro" id="IPR011854">
    <property type="entry name" value="HypE"/>
</dbReference>
<proteinExistence type="inferred from homology"/>
<evidence type="ECO:0000256" key="1">
    <source>
        <dbReference type="ARBA" id="ARBA00006243"/>
    </source>
</evidence>
<feature type="domain" description="PurM-like C-terminal" evidence="3">
    <location>
        <begin position="188"/>
        <end position="338"/>
    </location>
</feature>
<dbReference type="Gene3D" id="3.30.1330.10">
    <property type="entry name" value="PurM-like, N-terminal domain"/>
    <property type="match status" value="1"/>
</dbReference>